<gene>
    <name evidence="2" type="ORF">DM194_21100</name>
</gene>
<dbReference type="OrthoDB" id="7301699at2"/>
<name>A0A2U9SG90_9PROT</name>
<evidence type="ECO:0000313" key="2">
    <source>
        <dbReference type="EMBL" id="AWU96788.1"/>
    </source>
</evidence>
<organism evidence="2 3">
    <name type="scientific">Azospirillum ramasamyi</name>
    <dbReference type="NCBI Taxonomy" id="682998"/>
    <lineage>
        <taxon>Bacteria</taxon>
        <taxon>Pseudomonadati</taxon>
        <taxon>Pseudomonadota</taxon>
        <taxon>Alphaproteobacteria</taxon>
        <taxon>Rhodospirillales</taxon>
        <taxon>Azospirillaceae</taxon>
        <taxon>Azospirillum</taxon>
    </lineage>
</organism>
<dbReference type="KEGG" id="azm:DM194_21100"/>
<dbReference type="Proteomes" id="UP000249605">
    <property type="component" value="Plasmid unnamed2"/>
</dbReference>
<feature type="region of interest" description="Disordered" evidence="1">
    <location>
        <begin position="1"/>
        <end position="24"/>
    </location>
</feature>
<protein>
    <submittedName>
        <fullName evidence="2">Uncharacterized protein</fullName>
    </submittedName>
</protein>
<keyword evidence="2" id="KW-0614">Plasmid</keyword>
<evidence type="ECO:0000313" key="3">
    <source>
        <dbReference type="Proteomes" id="UP000249605"/>
    </source>
</evidence>
<feature type="compositionally biased region" description="Basic and acidic residues" evidence="1">
    <location>
        <begin position="1"/>
        <end position="10"/>
    </location>
</feature>
<reference evidence="2 3" key="1">
    <citation type="submission" date="2018-06" db="EMBL/GenBank/DDBJ databases">
        <title>Complete genome sequencing of Azospirillum sp. M2T2B2.</title>
        <authorList>
            <person name="Heo J."/>
            <person name="Kim S.-J."/>
            <person name="Kwon S.-W."/>
            <person name="Anandham R."/>
        </authorList>
    </citation>
    <scope>NUCLEOTIDE SEQUENCE [LARGE SCALE GENOMIC DNA]</scope>
    <source>
        <strain evidence="2 3">M2T2B2</strain>
        <plasmid evidence="2 3">unnamed2</plasmid>
    </source>
</reference>
<evidence type="ECO:0000256" key="1">
    <source>
        <dbReference type="SAM" id="MobiDB-lite"/>
    </source>
</evidence>
<geneLocation type="plasmid" evidence="2 3">
    <name>unnamed2</name>
</geneLocation>
<dbReference type="AlphaFoldDB" id="A0A2U9SG90"/>
<proteinExistence type="predicted"/>
<sequence>MVEVMRHRTGADMTAKGQNGQRAAGPEASAAILAEGRRIVASGDRSALAPTASLAELAEALADTFDESYTAERVLSLLAPAHRRRLTSRFAVPDESGGAEVWLPADVLDRLRTIADSPLDAIRSLLDSGRGLPEPGSEEHCRNRRCAPRIFLSDPGGWQCLTCGLNGRTDVAPNPIVAQRLADQRGRIADLHAVAAGLYEGWGAGERFTAADAAAQRPLGSRTDRDRLKAMLADLVQEGLIEEAPGPRGGAGFRLLEEPPDWIADAMAERRRQREAEARLRDERATLLRRVLENGLTHRTLSGELVEIAQNERGLELRFPSIPSWELREEMKRQGQCRWDGRRRRWCRNSPVTGVEPWLAAALDAGATVAPLGTADPDAEDWGYEEWDD</sequence>
<keyword evidence="3" id="KW-1185">Reference proteome</keyword>
<accession>A0A2U9SG90</accession>
<dbReference type="EMBL" id="CP029832">
    <property type="protein sequence ID" value="AWU96788.1"/>
    <property type="molecule type" value="Genomic_DNA"/>
</dbReference>